<evidence type="ECO:0000313" key="1">
    <source>
        <dbReference type="EMBL" id="GAH21545.1"/>
    </source>
</evidence>
<dbReference type="EMBL" id="BART01042236">
    <property type="protein sequence ID" value="GAH21545.1"/>
    <property type="molecule type" value="Genomic_DNA"/>
</dbReference>
<accession>X1EMI6</accession>
<name>X1EMI6_9ZZZZ</name>
<feature type="non-terminal residue" evidence="1">
    <location>
        <position position="1"/>
    </location>
</feature>
<reference evidence="1" key="1">
    <citation type="journal article" date="2014" name="Front. Microbiol.">
        <title>High frequency of phylogenetically diverse reductive dehalogenase-homologous genes in deep subseafloor sedimentary metagenomes.</title>
        <authorList>
            <person name="Kawai M."/>
            <person name="Futagami T."/>
            <person name="Toyoda A."/>
            <person name="Takaki Y."/>
            <person name="Nishi S."/>
            <person name="Hori S."/>
            <person name="Arai W."/>
            <person name="Tsubouchi T."/>
            <person name="Morono Y."/>
            <person name="Uchiyama I."/>
            <person name="Ito T."/>
            <person name="Fujiyama A."/>
            <person name="Inagaki F."/>
            <person name="Takami H."/>
        </authorList>
    </citation>
    <scope>NUCLEOTIDE SEQUENCE</scope>
    <source>
        <strain evidence="1">Expedition CK06-06</strain>
    </source>
</reference>
<comment type="caution">
    <text evidence="1">The sequence shown here is derived from an EMBL/GenBank/DDBJ whole genome shotgun (WGS) entry which is preliminary data.</text>
</comment>
<feature type="non-terminal residue" evidence="1">
    <location>
        <position position="38"/>
    </location>
</feature>
<organism evidence="1">
    <name type="scientific">marine sediment metagenome</name>
    <dbReference type="NCBI Taxonomy" id="412755"/>
    <lineage>
        <taxon>unclassified sequences</taxon>
        <taxon>metagenomes</taxon>
        <taxon>ecological metagenomes</taxon>
    </lineage>
</organism>
<gene>
    <name evidence="1" type="ORF">S01H4_67289</name>
</gene>
<dbReference type="AlphaFoldDB" id="X1EMI6"/>
<protein>
    <submittedName>
        <fullName evidence="1">Uncharacterized protein</fullName>
    </submittedName>
</protein>
<proteinExistence type="predicted"/>
<sequence length="38" mass="4675">DYFESGEQTRLIVFQYEIVITFFEVEFNFLIVPKEWVV</sequence>